<keyword evidence="6" id="KW-1015">Disulfide bond</keyword>
<evidence type="ECO:0000256" key="3">
    <source>
        <dbReference type="ARBA" id="ARBA00022514"/>
    </source>
</evidence>
<dbReference type="OrthoDB" id="9426569at2759"/>
<dbReference type="AlphaFoldDB" id="A0A6J2M611"/>
<keyword evidence="5" id="KW-0732">Signal</keyword>
<dbReference type="Proteomes" id="UP000504628">
    <property type="component" value="Chromosome 8"/>
</dbReference>
<organism evidence="10 11">
    <name type="scientific">Phyllostomus discolor</name>
    <name type="common">pale spear-nosed bat</name>
    <dbReference type="NCBI Taxonomy" id="89673"/>
    <lineage>
        <taxon>Eukaryota</taxon>
        <taxon>Metazoa</taxon>
        <taxon>Chordata</taxon>
        <taxon>Craniata</taxon>
        <taxon>Vertebrata</taxon>
        <taxon>Euteleostomi</taxon>
        <taxon>Mammalia</taxon>
        <taxon>Eutheria</taxon>
        <taxon>Laurasiatheria</taxon>
        <taxon>Chiroptera</taxon>
        <taxon>Yangochiroptera</taxon>
        <taxon>Phyllostomidae</taxon>
        <taxon>Phyllostominae</taxon>
        <taxon>Phyllostomus</taxon>
    </lineage>
</organism>
<evidence type="ECO:0000313" key="10">
    <source>
        <dbReference type="Proteomes" id="UP000504628"/>
    </source>
</evidence>
<evidence type="ECO:0000256" key="7">
    <source>
        <dbReference type="ARBA" id="ARBA00045924"/>
    </source>
</evidence>
<keyword evidence="10" id="KW-1185">Reference proteome</keyword>
<evidence type="ECO:0000256" key="6">
    <source>
        <dbReference type="ARBA" id="ARBA00023157"/>
    </source>
</evidence>
<dbReference type="Pfam" id="PF02372">
    <property type="entry name" value="IL15"/>
    <property type="match status" value="1"/>
</dbReference>
<sequence length="182" mass="20235">MNKYAALLAACSQSGRGGRAARGLALPAPARPRPSTMHGIAICLMVLFSGTVARKPGLQGQDRLLVRLRQLIDVVDQLKNYVNDLDPEFLPAPEDVKKHCERSAFSCFQKVQLKSANAGDSEQTISLLTKQLTRTLPPTSSGRRQKQRQVCPSCDSYEKKPPKEFLERLKSLIQKMIHQHLS</sequence>
<dbReference type="InterPro" id="IPR003443">
    <property type="entry name" value="IL-15/IL-21_fam"/>
</dbReference>
<evidence type="ECO:0000313" key="11">
    <source>
        <dbReference type="RefSeq" id="XP_028374926.2"/>
    </source>
</evidence>
<name>A0A6J2M611_9CHIR</name>
<dbReference type="PANTHER" id="PTHR14356:SF2">
    <property type="entry name" value="INTERLEUKIN-21"/>
    <property type="match status" value="1"/>
</dbReference>
<dbReference type="InParanoid" id="A0A6J2M611"/>
<dbReference type="PANTHER" id="PTHR14356">
    <property type="entry name" value="INTERLEUKIN-15-RELATED"/>
    <property type="match status" value="1"/>
</dbReference>
<dbReference type="GO" id="GO:0005126">
    <property type="term" value="F:cytokine receptor binding"/>
    <property type="evidence" value="ECO:0007669"/>
    <property type="project" value="InterPro"/>
</dbReference>
<evidence type="ECO:0000256" key="4">
    <source>
        <dbReference type="ARBA" id="ARBA00022525"/>
    </source>
</evidence>
<accession>A0A6J2M611</accession>
<reference evidence="11" key="1">
    <citation type="submission" date="2025-08" db="UniProtKB">
        <authorList>
            <consortium name="RefSeq"/>
        </authorList>
    </citation>
    <scope>IDENTIFICATION</scope>
    <source>
        <tissue evidence="11">Muscle</tissue>
    </source>
</reference>
<dbReference type="GO" id="GO:0005615">
    <property type="term" value="C:extracellular space"/>
    <property type="evidence" value="ECO:0007669"/>
    <property type="project" value="UniProtKB-KW"/>
</dbReference>
<keyword evidence="4" id="KW-0964">Secreted</keyword>
<dbReference type="KEGG" id="pdic:114502310"/>
<dbReference type="Gene3D" id="1.20.1250.70">
    <property type="entry name" value="Interleukin-15/Interleukin-21"/>
    <property type="match status" value="1"/>
</dbReference>
<dbReference type="GO" id="GO:0045954">
    <property type="term" value="P:positive regulation of natural killer cell mediated cytotoxicity"/>
    <property type="evidence" value="ECO:0007669"/>
    <property type="project" value="TreeGrafter"/>
</dbReference>
<evidence type="ECO:0000256" key="1">
    <source>
        <dbReference type="ARBA" id="ARBA00004613"/>
    </source>
</evidence>
<evidence type="ECO:0000256" key="9">
    <source>
        <dbReference type="SAM" id="MobiDB-lite"/>
    </source>
</evidence>
<comment type="function">
    <text evidence="7">Cytokine with immunoregulatory activity. May promote the transition between innate and adaptive immunity. Induces the production of IgG(1) and IgG(3) in B-cells. Implicated in the generation and maintenance of T follicular helper (Tfh) cells and the formation of germinal-centers. Together with IL6, control the early generation of Tfh cells and are critical for an effective antibody response to acute viral infection. May play a role in proliferation and maturation of natural killer (NK) cells in synergy with IL15. May regulate proliferation of mature B- and T-cells in response to activating stimuli. In synergy with IL15 and IL18 stimulates interferon gamma production in T-cells and NK cells. During T-cell mediated immune response may inhibit dendritic cells (DC) activation and maturation.</text>
</comment>
<dbReference type="GO" id="GO:0005125">
    <property type="term" value="F:cytokine activity"/>
    <property type="evidence" value="ECO:0007669"/>
    <property type="project" value="UniProtKB-KW"/>
</dbReference>
<feature type="region of interest" description="Disordered" evidence="9">
    <location>
        <begin position="135"/>
        <end position="156"/>
    </location>
</feature>
<protein>
    <recommendedName>
        <fullName evidence="8">Interleukin</fullName>
    </recommendedName>
</protein>
<dbReference type="CTD" id="59067"/>
<keyword evidence="3 8" id="KW-0202">Cytokine</keyword>
<evidence type="ECO:0000256" key="2">
    <source>
        <dbReference type="ARBA" id="ARBA00006050"/>
    </source>
</evidence>
<dbReference type="SUPFAM" id="SSF47266">
    <property type="entry name" value="4-helical cytokines"/>
    <property type="match status" value="1"/>
</dbReference>
<evidence type="ECO:0000256" key="8">
    <source>
        <dbReference type="RuleBase" id="RU003453"/>
    </source>
</evidence>
<dbReference type="RefSeq" id="XP_028374926.2">
    <property type="nucleotide sequence ID" value="XM_028519125.2"/>
</dbReference>
<proteinExistence type="inferred from homology"/>
<evidence type="ECO:0000256" key="5">
    <source>
        <dbReference type="ARBA" id="ARBA00022729"/>
    </source>
</evidence>
<comment type="similarity">
    <text evidence="2 8">Belongs to the IL-15/IL-21 family.</text>
</comment>
<comment type="subcellular location">
    <subcellularLocation>
        <location evidence="1">Secreted</location>
    </subcellularLocation>
</comment>
<gene>
    <name evidence="11" type="primary">IL21</name>
</gene>
<dbReference type="GeneID" id="114502310"/>
<dbReference type="InterPro" id="IPR009079">
    <property type="entry name" value="4_helix_cytokine-like_core"/>
</dbReference>
<dbReference type="GO" id="GO:0006955">
    <property type="term" value="P:immune response"/>
    <property type="evidence" value="ECO:0007669"/>
    <property type="project" value="InterPro"/>
</dbReference>